<comment type="caution">
    <text evidence="1">The sequence shown here is derived from an EMBL/GenBank/DDBJ whole genome shotgun (WGS) entry which is preliminary data.</text>
</comment>
<dbReference type="OrthoDB" id="308383at2759"/>
<dbReference type="STRING" id="4795.A0A225WU98"/>
<keyword evidence="2" id="KW-1185">Reference proteome</keyword>
<dbReference type="Proteomes" id="UP000198211">
    <property type="component" value="Unassembled WGS sequence"/>
</dbReference>
<evidence type="ECO:0000313" key="2">
    <source>
        <dbReference type="Proteomes" id="UP000198211"/>
    </source>
</evidence>
<sequence>MSKFINHEGYSSQAKCRSRLEPVSRNKSKFMNRKGKPPNYTAKVMRVCGVHRITIWELRDITVGEALVCDYGYK</sequence>
<dbReference type="InterPro" id="IPR046341">
    <property type="entry name" value="SET_dom_sf"/>
</dbReference>
<dbReference type="AlphaFoldDB" id="A0A225WU98"/>
<evidence type="ECO:0000313" key="1">
    <source>
        <dbReference type="EMBL" id="OWZ21262.1"/>
    </source>
</evidence>
<reference evidence="2" key="1">
    <citation type="submission" date="2017-03" db="EMBL/GenBank/DDBJ databases">
        <title>Phytopthora megakarya and P. palmivora, two closely related causual agents of cacao black pod achieved similar genome size and gene model numbers by different mechanisms.</title>
        <authorList>
            <person name="Ali S."/>
            <person name="Shao J."/>
            <person name="Larry D.J."/>
            <person name="Kronmiller B."/>
            <person name="Shen D."/>
            <person name="Strem M.D."/>
            <person name="Melnick R.L."/>
            <person name="Guiltinan M.J."/>
            <person name="Tyler B.M."/>
            <person name="Meinhardt L.W."/>
            <person name="Bailey B.A."/>
        </authorList>
    </citation>
    <scope>NUCLEOTIDE SEQUENCE [LARGE SCALE GENOMIC DNA]</scope>
    <source>
        <strain evidence="2">zdho120</strain>
    </source>
</reference>
<organism evidence="1 2">
    <name type="scientific">Phytophthora megakarya</name>
    <dbReference type="NCBI Taxonomy" id="4795"/>
    <lineage>
        <taxon>Eukaryota</taxon>
        <taxon>Sar</taxon>
        <taxon>Stramenopiles</taxon>
        <taxon>Oomycota</taxon>
        <taxon>Peronosporomycetes</taxon>
        <taxon>Peronosporales</taxon>
        <taxon>Peronosporaceae</taxon>
        <taxon>Phytophthora</taxon>
    </lineage>
</organism>
<gene>
    <name evidence="1" type="ORF">PHMEG_0004198</name>
</gene>
<dbReference type="EMBL" id="NBNE01000241">
    <property type="protein sequence ID" value="OWZ21262.1"/>
    <property type="molecule type" value="Genomic_DNA"/>
</dbReference>
<protein>
    <submittedName>
        <fullName evidence="1">Polycomb protein EZH2</fullName>
    </submittedName>
</protein>
<name>A0A225WU98_9STRA</name>
<dbReference type="Gene3D" id="2.170.270.10">
    <property type="entry name" value="SET domain"/>
    <property type="match status" value="1"/>
</dbReference>
<accession>A0A225WU98</accession>
<proteinExistence type="predicted"/>
<dbReference type="SUPFAM" id="SSF82199">
    <property type="entry name" value="SET domain"/>
    <property type="match status" value="1"/>
</dbReference>